<organism evidence="1 2">
    <name type="scientific">Pholiota conissans</name>
    <dbReference type="NCBI Taxonomy" id="109636"/>
    <lineage>
        <taxon>Eukaryota</taxon>
        <taxon>Fungi</taxon>
        <taxon>Dikarya</taxon>
        <taxon>Basidiomycota</taxon>
        <taxon>Agaricomycotina</taxon>
        <taxon>Agaricomycetes</taxon>
        <taxon>Agaricomycetidae</taxon>
        <taxon>Agaricales</taxon>
        <taxon>Agaricineae</taxon>
        <taxon>Strophariaceae</taxon>
        <taxon>Pholiota</taxon>
    </lineage>
</organism>
<reference evidence="1" key="1">
    <citation type="submission" date="2020-11" db="EMBL/GenBank/DDBJ databases">
        <authorList>
            <consortium name="DOE Joint Genome Institute"/>
            <person name="Ahrendt S."/>
            <person name="Riley R."/>
            <person name="Andreopoulos W."/>
            <person name="Labutti K."/>
            <person name="Pangilinan J."/>
            <person name="Ruiz-Duenas F.J."/>
            <person name="Barrasa J.M."/>
            <person name="Sanchez-Garcia M."/>
            <person name="Camarero S."/>
            <person name="Miyauchi S."/>
            <person name="Serrano A."/>
            <person name="Linde D."/>
            <person name="Babiker R."/>
            <person name="Drula E."/>
            <person name="Ayuso-Fernandez I."/>
            <person name="Pacheco R."/>
            <person name="Padilla G."/>
            <person name="Ferreira P."/>
            <person name="Barriuso J."/>
            <person name="Kellner H."/>
            <person name="Castanera R."/>
            <person name="Alfaro M."/>
            <person name="Ramirez L."/>
            <person name="Pisabarro A.G."/>
            <person name="Kuo A."/>
            <person name="Tritt A."/>
            <person name="Lipzen A."/>
            <person name="He G."/>
            <person name="Yan M."/>
            <person name="Ng V."/>
            <person name="Cullen D."/>
            <person name="Martin F."/>
            <person name="Rosso M.-N."/>
            <person name="Henrissat B."/>
            <person name="Hibbett D."/>
            <person name="Martinez A.T."/>
            <person name="Grigoriev I.V."/>
        </authorList>
    </citation>
    <scope>NUCLEOTIDE SEQUENCE</scope>
    <source>
        <strain evidence="1">CIRM-BRFM 674</strain>
    </source>
</reference>
<dbReference type="AlphaFoldDB" id="A0A9P5Z6R0"/>
<gene>
    <name evidence="1" type="ORF">BDN70DRAFT_561426</name>
</gene>
<sequence length="180" mass="20456">MGGRGICALSLNLHSHSPVPISGALMEATLPVVIRSACTANVVTIRQYFFSPDMAKCSYNRAQLFPGCWTSKAKWCLYELHIMISRAGAYARRPFSQSRRLTSAKKRSGSGSRWFTIGTAKCFAMEFEPIRIRNFITRQPSTKPLKCITTSPGRRMYFVFCPLSPIPFSWRAVLFHFLWF</sequence>
<accession>A0A9P5Z6R0</accession>
<evidence type="ECO:0000313" key="1">
    <source>
        <dbReference type="EMBL" id="KAF9481215.1"/>
    </source>
</evidence>
<dbReference type="Proteomes" id="UP000807469">
    <property type="component" value="Unassembled WGS sequence"/>
</dbReference>
<comment type="caution">
    <text evidence="1">The sequence shown here is derived from an EMBL/GenBank/DDBJ whole genome shotgun (WGS) entry which is preliminary data.</text>
</comment>
<name>A0A9P5Z6R0_9AGAR</name>
<protein>
    <submittedName>
        <fullName evidence="1">Uncharacterized protein</fullName>
    </submittedName>
</protein>
<dbReference type="EMBL" id="MU155182">
    <property type="protein sequence ID" value="KAF9481215.1"/>
    <property type="molecule type" value="Genomic_DNA"/>
</dbReference>
<proteinExistence type="predicted"/>
<evidence type="ECO:0000313" key="2">
    <source>
        <dbReference type="Proteomes" id="UP000807469"/>
    </source>
</evidence>
<keyword evidence="2" id="KW-1185">Reference proteome</keyword>